<organism evidence="5 6">
    <name type="scientific">Buceros rhinoceros silvestris</name>
    <dbReference type="NCBI Taxonomy" id="175836"/>
    <lineage>
        <taxon>Eukaryota</taxon>
        <taxon>Metazoa</taxon>
        <taxon>Chordata</taxon>
        <taxon>Craniata</taxon>
        <taxon>Vertebrata</taxon>
        <taxon>Euteleostomi</taxon>
        <taxon>Archelosauria</taxon>
        <taxon>Archosauria</taxon>
        <taxon>Dinosauria</taxon>
        <taxon>Saurischia</taxon>
        <taxon>Theropoda</taxon>
        <taxon>Coelurosauria</taxon>
        <taxon>Aves</taxon>
        <taxon>Neognathae</taxon>
        <taxon>Neoaves</taxon>
        <taxon>Telluraves</taxon>
        <taxon>Coraciimorphae</taxon>
        <taxon>Bucerotiformes</taxon>
        <taxon>Bucerotidae</taxon>
        <taxon>Buceros</taxon>
    </lineage>
</organism>
<dbReference type="Proteomes" id="UP000054064">
    <property type="component" value="Unassembled WGS sequence"/>
</dbReference>
<keyword evidence="6" id="KW-1185">Reference proteome</keyword>
<accession>A0A091GS72</accession>
<dbReference type="InterPro" id="IPR036179">
    <property type="entry name" value="Ig-like_dom_sf"/>
</dbReference>
<dbReference type="Pfam" id="PF07686">
    <property type="entry name" value="V-set"/>
    <property type="match status" value="1"/>
</dbReference>
<dbReference type="EMBL" id="KL507578">
    <property type="protein sequence ID" value="KFO85367.1"/>
    <property type="molecule type" value="Genomic_DNA"/>
</dbReference>
<proteinExistence type="predicted"/>
<dbReference type="GO" id="GO:0005102">
    <property type="term" value="F:signaling receptor binding"/>
    <property type="evidence" value="ECO:0007669"/>
    <property type="project" value="TreeGrafter"/>
</dbReference>
<evidence type="ECO:0000256" key="2">
    <source>
        <dbReference type="ARBA" id="ARBA00023136"/>
    </source>
</evidence>
<keyword evidence="2" id="KW-0472">Membrane</keyword>
<evidence type="ECO:0000313" key="5">
    <source>
        <dbReference type="EMBL" id="KFO85367.1"/>
    </source>
</evidence>
<dbReference type="GO" id="GO:0009897">
    <property type="term" value="C:external side of plasma membrane"/>
    <property type="evidence" value="ECO:0007669"/>
    <property type="project" value="TreeGrafter"/>
</dbReference>
<dbReference type="PANTHER" id="PTHR24100">
    <property type="entry name" value="BUTYROPHILIN"/>
    <property type="match status" value="1"/>
</dbReference>
<dbReference type="SUPFAM" id="SSF48726">
    <property type="entry name" value="Immunoglobulin"/>
    <property type="match status" value="1"/>
</dbReference>
<sequence>VVGPAHPIRVVVGQDVVLPCRLSLPEDARPFDIRWTRQSSSAMVHHYRNGWDLAEEQLEAYAGRTEL</sequence>
<evidence type="ECO:0000313" key="6">
    <source>
        <dbReference type="Proteomes" id="UP000054064"/>
    </source>
</evidence>
<feature type="non-terminal residue" evidence="5">
    <location>
        <position position="67"/>
    </location>
</feature>
<evidence type="ECO:0000259" key="4">
    <source>
        <dbReference type="Pfam" id="PF07686"/>
    </source>
</evidence>
<evidence type="ECO:0000256" key="1">
    <source>
        <dbReference type="ARBA" id="ARBA00004370"/>
    </source>
</evidence>
<name>A0A091GS72_BUCRH</name>
<dbReference type="GO" id="GO:0050852">
    <property type="term" value="P:T cell receptor signaling pathway"/>
    <property type="evidence" value="ECO:0007669"/>
    <property type="project" value="TreeGrafter"/>
</dbReference>
<comment type="subcellular location">
    <subcellularLocation>
        <location evidence="1">Membrane</location>
    </subcellularLocation>
</comment>
<keyword evidence="3" id="KW-0393">Immunoglobulin domain</keyword>
<evidence type="ECO:0000256" key="3">
    <source>
        <dbReference type="ARBA" id="ARBA00023319"/>
    </source>
</evidence>
<feature type="domain" description="Immunoglobulin V-set" evidence="4">
    <location>
        <begin position="5"/>
        <end position="53"/>
    </location>
</feature>
<protein>
    <submittedName>
        <fullName evidence="5">Butyrophilin-like 10</fullName>
    </submittedName>
</protein>
<gene>
    <name evidence="5" type="ORF">N320_03758</name>
</gene>
<dbReference type="Gene3D" id="2.60.40.10">
    <property type="entry name" value="Immunoglobulins"/>
    <property type="match status" value="1"/>
</dbReference>
<reference evidence="5 6" key="1">
    <citation type="submission" date="2014-04" db="EMBL/GenBank/DDBJ databases">
        <title>Genome evolution of avian class.</title>
        <authorList>
            <person name="Zhang G."/>
            <person name="Li C."/>
        </authorList>
    </citation>
    <scope>NUCLEOTIDE SEQUENCE [LARGE SCALE GENOMIC DNA]</scope>
    <source>
        <strain evidence="5">BGI_N320</strain>
    </source>
</reference>
<dbReference type="InterPro" id="IPR013783">
    <property type="entry name" value="Ig-like_fold"/>
</dbReference>
<feature type="non-terminal residue" evidence="5">
    <location>
        <position position="1"/>
    </location>
</feature>
<dbReference type="GO" id="GO:0001817">
    <property type="term" value="P:regulation of cytokine production"/>
    <property type="evidence" value="ECO:0007669"/>
    <property type="project" value="TreeGrafter"/>
</dbReference>
<dbReference type="InterPro" id="IPR050504">
    <property type="entry name" value="IgSF_BTN/MOG"/>
</dbReference>
<dbReference type="InterPro" id="IPR013106">
    <property type="entry name" value="Ig_V-set"/>
</dbReference>
<dbReference type="PANTHER" id="PTHR24100:SF149">
    <property type="entry name" value="BG-LIKE ANTIGEN 1-RELATED"/>
    <property type="match status" value="1"/>
</dbReference>
<dbReference type="AlphaFoldDB" id="A0A091GS72"/>